<comment type="caution">
    <text evidence="5">The sequence shown here is derived from an EMBL/GenBank/DDBJ whole genome shotgun (WGS) entry which is preliminary data.</text>
</comment>
<evidence type="ECO:0000313" key="6">
    <source>
        <dbReference type="Proteomes" id="UP001167831"/>
    </source>
</evidence>
<keyword evidence="6" id="KW-1185">Reference proteome</keyword>
<accession>A0AAW7JUN5</accession>
<evidence type="ECO:0000313" key="5">
    <source>
        <dbReference type="EMBL" id="MDN0024671.1"/>
    </source>
</evidence>
<dbReference type="AlphaFoldDB" id="A0AAW7JUN5"/>
<dbReference type="RefSeq" id="WP_273532231.1">
    <property type="nucleotide sequence ID" value="NZ_CALUKV010000021.1"/>
</dbReference>
<reference evidence="5" key="1">
    <citation type="submission" date="2023-06" db="EMBL/GenBank/DDBJ databases">
        <authorList>
            <person name="Zeman M."/>
            <person name="Kubasova T."/>
            <person name="Jahodarova E."/>
            <person name="Nykrynova M."/>
            <person name="Rychlik I."/>
        </authorList>
    </citation>
    <scope>NUCLEOTIDE SEQUENCE</scope>
    <source>
        <strain evidence="5">ET15</strain>
        <strain evidence="4">ET37</strain>
    </source>
</reference>
<proteinExistence type="predicted"/>
<dbReference type="Proteomes" id="UP001167831">
    <property type="component" value="Unassembled WGS sequence"/>
</dbReference>
<evidence type="ECO:0000256" key="2">
    <source>
        <dbReference type="SAM" id="SignalP"/>
    </source>
</evidence>
<dbReference type="SUPFAM" id="SSF103515">
    <property type="entry name" value="Autotransporter"/>
    <property type="match status" value="1"/>
</dbReference>
<dbReference type="Pfam" id="PF13505">
    <property type="entry name" value="OMP_b-brl"/>
    <property type="match status" value="1"/>
</dbReference>
<feature type="signal peptide" evidence="2">
    <location>
        <begin position="1"/>
        <end position="20"/>
    </location>
</feature>
<keyword evidence="1 2" id="KW-0732">Signal</keyword>
<dbReference type="InterPro" id="IPR027385">
    <property type="entry name" value="Beta-barrel_OMP"/>
</dbReference>
<reference evidence="5" key="2">
    <citation type="submission" date="2023-08" db="EMBL/GenBank/DDBJ databases">
        <title>Identification and characterization of horizontal gene transfer across gut microbiota members of farm animals based on homology search.</title>
        <authorList>
            <person name="Schwarzerova J."/>
            <person name="Nykrynova M."/>
            <person name="Jureckova K."/>
            <person name="Cejkova D."/>
            <person name="Rychlik I."/>
        </authorList>
    </citation>
    <scope>NUCLEOTIDE SEQUENCE</scope>
    <source>
        <strain evidence="5">ET15</strain>
        <strain evidence="4">ET37</strain>
    </source>
</reference>
<evidence type="ECO:0000313" key="4">
    <source>
        <dbReference type="EMBL" id="MDN0021936.1"/>
    </source>
</evidence>
<sequence length="165" mass="18065">MRKKLIAMIAALCMAVTANAQFEQGKVYLGGSLTGLNLKYSGLDELSLGLQAQAGYMFDDNLMLLGQMAYDHRGGKASDDRLSVGVGGRYYIEQNGIYLGVNCKYIHGSHGYNDVLPGVEVGYSFFLSRTVTVEPAIYYDQSFKKHSDFSTVGLKIGLGVYLFTD</sequence>
<protein>
    <submittedName>
        <fullName evidence="5">Outer membrane beta-barrel protein</fullName>
    </submittedName>
</protein>
<feature type="chain" id="PRO_5043420418" evidence="2">
    <location>
        <begin position="21"/>
        <end position="165"/>
    </location>
</feature>
<evidence type="ECO:0000313" key="7">
    <source>
        <dbReference type="Proteomes" id="UP001168478"/>
    </source>
</evidence>
<dbReference type="EMBL" id="JAUEIF010000002">
    <property type="protein sequence ID" value="MDN0024671.1"/>
    <property type="molecule type" value="Genomic_DNA"/>
</dbReference>
<evidence type="ECO:0000256" key="1">
    <source>
        <dbReference type="ARBA" id="ARBA00022729"/>
    </source>
</evidence>
<gene>
    <name evidence="4" type="ORF">QVN81_02690</name>
    <name evidence="5" type="ORF">QVN84_03910</name>
</gene>
<organism evidence="5 7">
    <name type="scientific">Leyella lascolaii</name>
    <dbReference type="NCBI Taxonomy" id="1776379"/>
    <lineage>
        <taxon>Bacteria</taxon>
        <taxon>Pseudomonadati</taxon>
        <taxon>Bacteroidota</taxon>
        <taxon>Bacteroidia</taxon>
        <taxon>Bacteroidales</taxon>
        <taxon>Prevotellaceae</taxon>
        <taxon>Leyella</taxon>
    </lineage>
</organism>
<feature type="domain" description="Outer membrane protein beta-barrel" evidence="3">
    <location>
        <begin position="8"/>
        <end position="161"/>
    </location>
</feature>
<dbReference type="EMBL" id="JAUEIE010000002">
    <property type="protein sequence ID" value="MDN0021936.1"/>
    <property type="molecule type" value="Genomic_DNA"/>
</dbReference>
<dbReference type="Proteomes" id="UP001168478">
    <property type="component" value="Unassembled WGS sequence"/>
</dbReference>
<dbReference type="InterPro" id="IPR036709">
    <property type="entry name" value="Autotransporte_beta_dom_sf"/>
</dbReference>
<name>A0AAW7JUN5_9BACT</name>
<evidence type="ECO:0000259" key="3">
    <source>
        <dbReference type="Pfam" id="PF13505"/>
    </source>
</evidence>